<comment type="caution">
    <text evidence="3">The sequence shown here is derived from an EMBL/GenBank/DDBJ whole genome shotgun (WGS) entry which is preliminary data.</text>
</comment>
<feature type="signal peptide" evidence="2">
    <location>
        <begin position="1"/>
        <end position="25"/>
    </location>
</feature>
<feature type="region of interest" description="Disordered" evidence="1">
    <location>
        <begin position="27"/>
        <end position="48"/>
    </location>
</feature>
<dbReference type="RefSeq" id="WP_203824564.1">
    <property type="nucleotide sequence ID" value="NZ_BAAATY010000002.1"/>
</dbReference>
<evidence type="ECO:0000256" key="1">
    <source>
        <dbReference type="SAM" id="MobiDB-lite"/>
    </source>
</evidence>
<gene>
    <name evidence="3" type="ORF">Apa02nite_017030</name>
</gene>
<dbReference type="Proteomes" id="UP000624709">
    <property type="component" value="Unassembled WGS sequence"/>
</dbReference>
<reference evidence="3 4" key="1">
    <citation type="submission" date="2021-01" db="EMBL/GenBank/DDBJ databases">
        <title>Whole genome shotgun sequence of Actinoplanes palleronii NBRC 14916.</title>
        <authorList>
            <person name="Komaki H."/>
            <person name="Tamura T."/>
        </authorList>
    </citation>
    <scope>NUCLEOTIDE SEQUENCE [LARGE SCALE GENOMIC DNA]</scope>
    <source>
        <strain evidence="3 4">NBRC 14916</strain>
    </source>
</reference>
<protein>
    <submittedName>
        <fullName evidence="3">Uncharacterized protein</fullName>
    </submittedName>
</protein>
<evidence type="ECO:0000256" key="2">
    <source>
        <dbReference type="SAM" id="SignalP"/>
    </source>
</evidence>
<name>A0ABQ4B4M3_9ACTN</name>
<accession>A0ABQ4B4M3</accession>
<keyword evidence="4" id="KW-1185">Reference proteome</keyword>
<feature type="chain" id="PRO_5045122667" evidence="2">
    <location>
        <begin position="26"/>
        <end position="48"/>
    </location>
</feature>
<keyword evidence="2" id="KW-0732">Signal</keyword>
<evidence type="ECO:0000313" key="4">
    <source>
        <dbReference type="Proteomes" id="UP000624709"/>
    </source>
</evidence>
<feature type="compositionally biased region" description="Pro residues" evidence="1">
    <location>
        <begin position="27"/>
        <end position="37"/>
    </location>
</feature>
<sequence>MRRAVRVLALSTLVAFVIATAVATARPVPPDTVPAPTQPAAEGTRTGP</sequence>
<proteinExistence type="predicted"/>
<dbReference type="EMBL" id="BOMS01000023">
    <property type="protein sequence ID" value="GIE65595.1"/>
    <property type="molecule type" value="Genomic_DNA"/>
</dbReference>
<evidence type="ECO:0000313" key="3">
    <source>
        <dbReference type="EMBL" id="GIE65595.1"/>
    </source>
</evidence>
<organism evidence="3 4">
    <name type="scientific">Actinoplanes palleronii</name>
    <dbReference type="NCBI Taxonomy" id="113570"/>
    <lineage>
        <taxon>Bacteria</taxon>
        <taxon>Bacillati</taxon>
        <taxon>Actinomycetota</taxon>
        <taxon>Actinomycetes</taxon>
        <taxon>Micromonosporales</taxon>
        <taxon>Micromonosporaceae</taxon>
        <taxon>Actinoplanes</taxon>
    </lineage>
</organism>